<name>A0A0D2WYJ8_CAPO3</name>
<dbReference type="InterPro" id="IPR029063">
    <property type="entry name" value="SAM-dependent_MTases_sf"/>
</dbReference>
<evidence type="ECO:0008006" key="4">
    <source>
        <dbReference type="Google" id="ProtNLM"/>
    </source>
</evidence>
<dbReference type="CDD" id="cd02440">
    <property type="entry name" value="AdoMet_MTases"/>
    <property type="match status" value="1"/>
</dbReference>
<evidence type="ECO:0000313" key="3">
    <source>
        <dbReference type="Proteomes" id="UP000008743"/>
    </source>
</evidence>
<dbReference type="RefSeq" id="XP_004342686.1">
    <property type="nucleotide sequence ID" value="XM_004342637.2"/>
</dbReference>
<keyword evidence="3" id="KW-1185">Reference proteome</keyword>
<accession>A0A0D2WYJ8</accession>
<evidence type="ECO:0000313" key="2">
    <source>
        <dbReference type="EMBL" id="KJE98048.1"/>
    </source>
</evidence>
<dbReference type="InParanoid" id="A0A0D2WYJ8"/>
<dbReference type="OrthoDB" id="1723750at2759"/>
<dbReference type="Gene3D" id="3.40.50.150">
    <property type="entry name" value="Vaccinia Virus protein VP39"/>
    <property type="match status" value="1"/>
</dbReference>
<dbReference type="EMBL" id="KE346376">
    <property type="protein sequence ID" value="KJE98048.1"/>
    <property type="molecule type" value="Genomic_DNA"/>
</dbReference>
<sequence length="911" mass="99889">MTTPSTPTILPPGFQAAVTGSLSSRQSQASATTGSAASVPLYEAVAVLLGMDVRSLWATVSHNVEINRAEVLHCLAQWSRTAPTQSGPDSDSMENKTTTTKKKSSIPDDATLREYIRDAAEGVHWAEELELVVLAYVCVAPIVIFYKSATAAAAAAATGDASSVHEFKARASTLSHALLNGNNATADPLFLLLDSDQPGGRFVPLQHERHADLSFSLHAVAQAALLDTAHDNNGLLTLSSFIPSPQPCFFRILDIRGMDDETKKHVIQAPMYQLYKQIYRGPRYDTSAFCDKKFVDELADCFVVGMAFIFVAPPAGQARSTRRLVGGAYMKVRPLVHANQQLGIVEMTSGYLSEFRGKNVTTVFSMTTLRTYQREHPERSLYFFDLLTSSITYNMCIKNYPTCYPRYDRATPAEIESLMLRLIDDMPQYDLIPGNTDPLVMRGAQVKEPPAQLFARLTRGAFEPPHTRYYYEKTKSINSSGLLTLTHINPGLPDQILDGSAAQDRKVFAQLLEQQKISASAPATAATTAAATPAAAGPPPSRFVTPTAEFTDFAYLIELRNKLLPKLTGSTLSSMMPERVTIELSADDENYCRDILGHMGYVGPIKFCGSLPGVSYRQRADVFSSKTMQVVFKHDGHPVFATVVPQGGFNPYTGPIGAKFVEMILHGDIPVTDKYVLDLGCGSGNVGLAAILMGARNVIFSDIDAMYLPEIQNNPLVIVGDHDFQAQSLVSETLKKADKLEKYDVLMMSTPTFNMEETDSADANCTSALFQSKQFLRDLIDQAGQILKYSGDLVIWFMFANFQPATITTFLNFFKGHFDVHEVAILAIEPQAKIPIFSKDEILPGNYYVMYRIRKTEACHDTNGFEAKVSGALLKIAAALRLSAAKYSEQDDAGMRELAVEFEAASVSSQH</sequence>
<organism evidence="2 3">
    <name type="scientific">Capsaspora owczarzaki (strain ATCC 30864)</name>
    <dbReference type="NCBI Taxonomy" id="595528"/>
    <lineage>
        <taxon>Eukaryota</taxon>
        <taxon>Filasterea</taxon>
        <taxon>Capsaspora</taxon>
    </lineage>
</organism>
<dbReference type="SUPFAM" id="SSF53335">
    <property type="entry name" value="S-adenosyl-L-methionine-dependent methyltransferases"/>
    <property type="match status" value="1"/>
</dbReference>
<proteinExistence type="predicted"/>
<gene>
    <name evidence="2" type="ORF">CAOG_008085</name>
</gene>
<reference evidence="3" key="1">
    <citation type="submission" date="2011-02" db="EMBL/GenBank/DDBJ databases">
        <title>The Genome Sequence of Capsaspora owczarzaki ATCC 30864.</title>
        <authorList>
            <person name="Russ C."/>
            <person name="Cuomo C."/>
            <person name="Burger G."/>
            <person name="Gray M.W."/>
            <person name="Holland P.W.H."/>
            <person name="King N."/>
            <person name="Lang F.B.F."/>
            <person name="Roger A.J."/>
            <person name="Ruiz-Trillo I."/>
            <person name="Young S.K."/>
            <person name="Zeng Q."/>
            <person name="Gargeya S."/>
            <person name="Alvarado L."/>
            <person name="Berlin A."/>
            <person name="Chapman S.B."/>
            <person name="Chen Z."/>
            <person name="Freedman E."/>
            <person name="Gellesch M."/>
            <person name="Goldberg J."/>
            <person name="Griggs A."/>
            <person name="Gujja S."/>
            <person name="Heilman E."/>
            <person name="Heiman D."/>
            <person name="Howarth C."/>
            <person name="Mehta T."/>
            <person name="Neiman D."/>
            <person name="Pearson M."/>
            <person name="Roberts A."/>
            <person name="Saif S."/>
            <person name="Shea T."/>
            <person name="Shenoy N."/>
            <person name="Sisk P."/>
            <person name="Stolte C."/>
            <person name="Sykes S."/>
            <person name="White J."/>
            <person name="Yandava C."/>
            <person name="Haas B."/>
            <person name="Nusbaum C."/>
            <person name="Birren B."/>
        </authorList>
    </citation>
    <scope>NUCLEOTIDE SEQUENCE</scope>
    <source>
        <strain evidence="3">ATCC 30864</strain>
    </source>
</reference>
<protein>
    <recommendedName>
        <fullName evidence="4">Methyltransferase small domain-containing protein</fullName>
    </recommendedName>
</protein>
<dbReference type="Proteomes" id="UP000008743">
    <property type="component" value="Unassembled WGS sequence"/>
</dbReference>
<dbReference type="AlphaFoldDB" id="A0A0D2WYJ8"/>
<evidence type="ECO:0000256" key="1">
    <source>
        <dbReference type="SAM" id="MobiDB-lite"/>
    </source>
</evidence>
<feature type="region of interest" description="Disordered" evidence="1">
    <location>
        <begin position="81"/>
        <end position="105"/>
    </location>
</feature>
<dbReference type="Pfam" id="PF06325">
    <property type="entry name" value="PrmA"/>
    <property type="match status" value="1"/>
</dbReference>